<feature type="chain" id="PRO_5004282647" evidence="2">
    <location>
        <begin position="33"/>
        <end position="178"/>
    </location>
</feature>
<feature type="compositionally biased region" description="Basic and acidic residues" evidence="1">
    <location>
        <begin position="128"/>
        <end position="147"/>
    </location>
</feature>
<gene>
    <name evidence="3" type="primary">OSJNBb0040H10.29</name>
</gene>
<evidence type="ECO:0000313" key="3">
    <source>
        <dbReference type="EMBL" id="BAC83882.1"/>
    </source>
</evidence>
<feature type="region of interest" description="Disordered" evidence="1">
    <location>
        <begin position="33"/>
        <end position="161"/>
    </location>
</feature>
<feature type="signal peptide" evidence="2">
    <location>
        <begin position="1"/>
        <end position="32"/>
    </location>
</feature>
<evidence type="ECO:0000256" key="1">
    <source>
        <dbReference type="SAM" id="MobiDB-lite"/>
    </source>
</evidence>
<evidence type="ECO:0000256" key="2">
    <source>
        <dbReference type="SAM" id="SignalP"/>
    </source>
</evidence>
<dbReference type="AlphaFoldDB" id="Q6Z4F8"/>
<reference evidence="4" key="2">
    <citation type="journal article" date="2008" name="Nucleic Acids Res.">
        <title>The rice annotation project database (RAP-DB): 2008 update.</title>
        <authorList>
            <consortium name="The rice annotation project (RAP)"/>
        </authorList>
    </citation>
    <scope>GENOME REANNOTATION</scope>
    <source>
        <strain evidence="4">cv. Nipponbare</strain>
    </source>
</reference>
<reference evidence="4" key="1">
    <citation type="journal article" date="2005" name="Nature">
        <title>The map-based sequence of the rice genome.</title>
        <authorList>
            <consortium name="International rice genome sequencing project (IRGSP)"/>
            <person name="Matsumoto T."/>
            <person name="Wu J."/>
            <person name="Kanamori H."/>
            <person name="Katayose Y."/>
            <person name="Fujisawa M."/>
            <person name="Namiki N."/>
            <person name="Mizuno H."/>
            <person name="Yamamoto K."/>
            <person name="Antonio B.A."/>
            <person name="Baba T."/>
            <person name="Sakata K."/>
            <person name="Nagamura Y."/>
            <person name="Aoki H."/>
            <person name="Arikawa K."/>
            <person name="Arita K."/>
            <person name="Bito T."/>
            <person name="Chiden Y."/>
            <person name="Fujitsuka N."/>
            <person name="Fukunaka R."/>
            <person name="Hamada M."/>
            <person name="Harada C."/>
            <person name="Hayashi A."/>
            <person name="Hijishita S."/>
            <person name="Honda M."/>
            <person name="Hosokawa S."/>
            <person name="Ichikawa Y."/>
            <person name="Idonuma A."/>
            <person name="Iijima M."/>
            <person name="Ikeda M."/>
            <person name="Ikeno M."/>
            <person name="Ito K."/>
            <person name="Ito S."/>
            <person name="Ito T."/>
            <person name="Ito Y."/>
            <person name="Ito Y."/>
            <person name="Iwabuchi A."/>
            <person name="Kamiya K."/>
            <person name="Karasawa W."/>
            <person name="Kurita K."/>
            <person name="Katagiri S."/>
            <person name="Kikuta A."/>
            <person name="Kobayashi H."/>
            <person name="Kobayashi N."/>
            <person name="Machita K."/>
            <person name="Maehara T."/>
            <person name="Masukawa M."/>
            <person name="Mizubayashi T."/>
            <person name="Mukai Y."/>
            <person name="Nagasaki H."/>
            <person name="Nagata Y."/>
            <person name="Naito S."/>
            <person name="Nakashima M."/>
            <person name="Nakama Y."/>
            <person name="Nakamichi Y."/>
            <person name="Nakamura M."/>
            <person name="Meguro A."/>
            <person name="Negishi M."/>
            <person name="Ohta I."/>
            <person name="Ohta T."/>
            <person name="Okamoto M."/>
            <person name="Ono N."/>
            <person name="Saji S."/>
            <person name="Sakaguchi M."/>
            <person name="Sakai K."/>
            <person name="Shibata M."/>
            <person name="Shimokawa T."/>
            <person name="Song J."/>
            <person name="Takazaki Y."/>
            <person name="Terasawa K."/>
            <person name="Tsugane M."/>
            <person name="Tsuji K."/>
            <person name="Ueda S."/>
            <person name="Waki K."/>
            <person name="Yamagata H."/>
            <person name="Yamamoto M."/>
            <person name="Yamamoto S."/>
            <person name="Yamane H."/>
            <person name="Yoshiki S."/>
            <person name="Yoshihara R."/>
            <person name="Yukawa K."/>
            <person name="Zhong H."/>
            <person name="Yano M."/>
            <person name="Yuan Q."/>
            <person name="Ouyang S."/>
            <person name="Liu J."/>
            <person name="Jones K.M."/>
            <person name="Gansberger K."/>
            <person name="Moffat K."/>
            <person name="Hill J."/>
            <person name="Bera J."/>
            <person name="Fadrosh D."/>
            <person name="Jin S."/>
            <person name="Johri S."/>
            <person name="Kim M."/>
            <person name="Overton L."/>
            <person name="Reardon M."/>
            <person name="Tsitrin T."/>
            <person name="Vuong H."/>
            <person name="Weaver B."/>
            <person name="Ciecko A."/>
            <person name="Tallon L."/>
            <person name="Jackson J."/>
            <person name="Pai G."/>
            <person name="Aken S.V."/>
            <person name="Utterback T."/>
            <person name="Reidmuller S."/>
            <person name="Feldblyum T."/>
            <person name="Hsiao J."/>
            <person name="Zismann V."/>
            <person name="Iobst S."/>
            <person name="de Vazeille A.R."/>
            <person name="Buell C.R."/>
            <person name="Ying K."/>
            <person name="Li Y."/>
            <person name="Lu T."/>
            <person name="Huang Y."/>
            <person name="Zhao Q."/>
            <person name="Feng Q."/>
            <person name="Zhang L."/>
            <person name="Zhu J."/>
            <person name="Weng Q."/>
            <person name="Mu J."/>
            <person name="Lu Y."/>
            <person name="Fan D."/>
            <person name="Liu Y."/>
            <person name="Guan J."/>
            <person name="Zhang Y."/>
            <person name="Yu S."/>
            <person name="Liu X."/>
            <person name="Zhang Y."/>
            <person name="Hong G."/>
            <person name="Han B."/>
            <person name="Choisne N."/>
            <person name="Demange N."/>
            <person name="Orjeda G."/>
            <person name="Samain S."/>
            <person name="Cattolico L."/>
            <person name="Pelletier E."/>
            <person name="Couloux A."/>
            <person name="Segurens B."/>
            <person name="Wincker P."/>
            <person name="D'Hont A."/>
            <person name="Scarpelli C."/>
            <person name="Weissenbach J."/>
            <person name="Salanoubat M."/>
            <person name="Quetier F."/>
            <person name="Yu Y."/>
            <person name="Kim H.R."/>
            <person name="Rambo T."/>
            <person name="Currie J."/>
            <person name="Collura K."/>
            <person name="Luo M."/>
            <person name="Yang T."/>
            <person name="Ammiraju J.S.S."/>
            <person name="Engler F."/>
            <person name="Soderlund C."/>
            <person name="Wing R.A."/>
            <person name="Palmer L.E."/>
            <person name="de la Bastide M."/>
            <person name="Spiegel L."/>
            <person name="Nascimento L."/>
            <person name="Zutavern T."/>
            <person name="O'Shaughnessy A."/>
            <person name="Dike S."/>
            <person name="Dedhia N."/>
            <person name="Preston R."/>
            <person name="Balija V."/>
            <person name="McCombie W.R."/>
            <person name="Chow T."/>
            <person name="Chen H."/>
            <person name="Chung M."/>
            <person name="Chen C."/>
            <person name="Shaw J."/>
            <person name="Wu H."/>
            <person name="Hsiao K."/>
            <person name="Chao Y."/>
            <person name="Chu M."/>
            <person name="Cheng C."/>
            <person name="Hour A."/>
            <person name="Lee P."/>
            <person name="Lin S."/>
            <person name="Lin Y."/>
            <person name="Liou J."/>
            <person name="Liu S."/>
            <person name="Hsing Y."/>
            <person name="Raghuvanshi S."/>
            <person name="Mohanty A."/>
            <person name="Bharti A.K."/>
            <person name="Gaur A."/>
            <person name="Gupta V."/>
            <person name="Kumar D."/>
            <person name="Ravi V."/>
            <person name="Vij S."/>
            <person name="Kapur A."/>
            <person name="Khurana P."/>
            <person name="Khurana P."/>
            <person name="Khurana J.P."/>
            <person name="Tyagi A.K."/>
            <person name="Gaikwad K."/>
            <person name="Singh A."/>
            <person name="Dalal V."/>
            <person name="Srivastava S."/>
            <person name="Dixit A."/>
            <person name="Pal A.K."/>
            <person name="Ghazi I.A."/>
            <person name="Yadav M."/>
            <person name="Pandit A."/>
            <person name="Bhargava A."/>
            <person name="Sureshbabu K."/>
            <person name="Batra K."/>
            <person name="Sharma T.R."/>
            <person name="Mohapatra T."/>
            <person name="Singh N.K."/>
            <person name="Messing J."/>
            <person name="Nelson A.B."/>
            <person name="Fuks G."/>
            <person name="Kavchok S."/>
            <person name="Keizer G."/>
            <person name="Linton E."/>
            <person name="Llaca V."/>
            <person name="Song R."/>
            <person name="Tanyolac B."/>
            <person name="Young S."/>
            <person name="Ho-Il K."/>
            <person name="Hahn J.H."/>
            <person name="Sangsakoo G."/>
            <person name="Vanavichit A."/>
            <person name="de Mattos Luiz.A.T."/>
            <person name="Zimmer P.D."/>
            <person name="Malone G."/>
            <person name="Dellagostin O."/>
            <person name="de Oliveira A.C."/>
            <person name="Bevan M."/>
            <person name="Bancroft I."/>
            <person name="Minx P."/>
            <person name="Cordum H."/>
            <person name="Wilson R."/>
            <person name="Cheng Z."/>
            <person name="Jin W."/>
            <person name="Jiang J."/>
            <person name="Leong S.A."/>
            <person name="Iwama H."/>
            <person name="Gojobori T."/>
            <person name="Itoh T."/>
            <person name="Niimura Y."/>
            <person name="Fujii Y."/>
            <person name="Habara T."/>
            <person name="Sakai H."/>
            <person name="Sato Y."/>
            <person name="Wilson G."/>
            <person name="Kumar K."/>
            <person name="McCouch S."/>
            <person name="Juretic N."/>
            <person name="Hoen D."/>
            <person name="Wright S."/>
            <person name="Bruskiewich R."/>
            <person name="Bureau T."/>
            <person name="Miyao A."/>
            <person name="Hirochika H."/>
            <person name="Nishikawa T."/>
            <person name="Kadowaki K."/>
            <person name="Sugiura M."/>
            <person name="Burr B."/>
            <person name="Sasaki T."/>
        </authorList>
    </citation>
    <scope>NUCLEOTIDE SEQUENCE [LARGE SCALE GENOMIC DNA]</scope>
    <source>
        <strain evidence="4">cv. Nipponbare</strain>
    </source>
</reference>
<feature type="compositionally biased region" description="Basic and acidic residues" evidence="1">
    <location>
        <begin position="105"/>
        <end position="117"/>
    </location>
</feature>
<protein>
    <submittedName>
        <fullName evidence="3">Uncharacterized protein</fullName>
    </submittedName>
</protein>
<proteinExistence type="predicted"/>
<organism evidence="3 4">
    <name type="scientific">Oryza sativa subsp. japonica</name>
    <name type="common">Rice</name>
    <dbReference type="NCBI Taxonomy" id="39947"/>
    <lineage>
        <taxon>Eukaryota</taxon>
        <taxon>Viridiplantae</taxon>
        <taxon>Streptophyta</taxon>
        <taxon>Embryophyta</taxon>
        <taxon>Tracheophyta</taxon>
        <taxon>Spermatophyta</taxon>
        <taxon>Magnoliopsida</taxon>
        <taxon>Liliopsida</taxon>
        <taxon>Poales</taxon>
        <taxon>Poaceae</taxon>
        <taxon>BOP clade</taxon>
        <taxon>Oryzoideae</taxon>
        <taxon>Oryzeae</taxon>
        <taxon>Oryzinae</taxon>
        <taxon>Oryza</taxon>
        <taxon>Oryza sativa</taxon>
    </lineage>
</organism>
<dbReference type="Proteomes" id="UP000000763">
    <property type="component" value="Chromosome 7"/>
</dbReference>
<name>Q6Z4F8_ORYSJ</name>
<feature type="compositionally biased region" description="Basic and acidic residues" evidence="1">
    <location>
        <begin position="33"/>
        <end position="44"/>
    </location>
</feature>
<evidence type="ECO:0000313" key="4">
    <source>
        <dbReference type="Proteomes" id="UP000000763"/>
    </source>
</evidence>
<dbReference type="EMBL" id="AP005175">
    <property type="protein sequence ID" value="BAC83882.1"/>
    <property type="molecule type" value="Genomic_DNA"/>
</dbReference>
<sequence>MSKMPLGPHVNSPISLLSLSLLLFSLYPKCRGDGRRARAERPQQRDGNGSGQRRLPPTAPLLPHSDGTSSLQLKRREKSCEISKMPLGHTRGLAGAAGGRGRRQNGRDQRHAEERQRGWTTTAAARGVRREGRRWPEPSPARSEERGAPSPARIRKSSAEHSLDDIDTFSWWQAKWLA</sequence>
<accession>Q6Z4F8</accession>
<keyword evidence="2" id="KW-0732">Signal</keyword>